<dbReference type="PANTHER" id="PTHR43364:SF4">
    <property type="entry name" value="NAD(P)-LINKED OXIDOREDUCTASE SUPERFAMILY PROTEIN"/>
    <property type="match status" value="1"/>
</dbReference>
<dbReference type="CDD" id="cd19075">
    <property type="entry name" value="AKR_AKR7A1-5"/>
    <property type="match status" value="1"/>
</dbReference>
<gene>
    <name evidence="3" type="ORF">BGZ70_008051</name>
</gene>
<comment type="caution">
    <text evidence="3">The sequence shown here is derived from an EMBL/GenBank/DDBJ whole genome shotgun (WGS) entry which is preliminary data.</text>
</comment>
<dbReference type="SUPFAM" id="SSF51430">
    <property type="entry name" value="NAD(P)-linked oxidoreductase"/>
    <property type="match status" value="1"/>
</dbReference>
<evidence type="ECO:0000259" key="2">
    <source>
        <dbReference type="Pfam" id="PF00248"/>
    </source>
</evidence>
<sequence>MTFGLESSDVATTAVRVRGSANIKPFLDTFYTHGHSDIDTARIYGNGDTEQALGQCSLGCFSIATKVWPVSAGAHQPENIRRVFRESLMALGVPKVETFYLHAPDFTTPWEESCKAVDELYKEGLFDKFGLSNYSSWQVAQIHGVCKQHGYVLPVVYQGMYNPITRDVSRELLPCLKALGMAFEAYNPIAGGLLTGKYQFDKTEINDGSRFDTQMGFGKIYRERFWNHLYFEAIQDLSRVCAEHSITLLEATLRWMMHHAGLHARDGVVIGVSSVQHLEENLQAMAQGPLPTAVVVAFDEAWEEVKVACPSYFKTEKVIETYLPQSKAR</sequence>
<reference evidence="3" key="1">
    <citation type="journal article" date="2020" name="Fungal Divers.">
        <title>Resolving the Mortierellaceae phylogeny through synthesis of multi-gene phylogenetics and phylogenomics.</title>
        <authorList>
            <person name="Vandepol N."/>
            <person name="Liber J."/>
            <person name="Desiro A."/>
            <person name="Na H."/>
            <person name="Kennedy M."/>
            <person name="Barry K."/>
            <person name="Grigoriev I.V."/>
            <person name="Miller A.N."/>
            <person name="O'Donnell K."/>
            <person name="Stajich J.E."/>
            <person name="Bonito G."/>
        </authorList>
    </citation>
    <scope>NUCLEOTIDE SEQUENCE</scope>
    <source>
        <strain evidence="3">CK1249</strain>
    </source>
</reference>
<dbReference type="Gene3D" id="3.20.20.100">
    <property type="entry name" value="NADP-dependent oxidoreductase domain"/>
    <property type="match status" value="1"/>
</dbReference>
<evidence type="ECO:0000256" key="1">
    <source>
        <dbReference type="ARBA" id="ARBA00023002"/>
    </source>
</evidence>
<dbReference type="Pfam" id="PF00248">
    <property type="entry name" value="Aldo_ket_red"/>
    <property type="match status" value="1"/>
</dbReference>
<dbReference type="GO" id="GO:0016491">
    <property type="term" value="F:oxidoreductase activity"/>
    <property type="evidence" value="ECO:0007669"/>
    <property type="project" value="UniProtKB-KW"/>
</dbReference>
<proteinExistence type="predicted"/>
<accession>A0A9P6JDR4</accession>
<organism evidence="3 4">
    <name type="scientific">Mortierella alpina</name>
    <name type="common">Oleaginous fungus</name>
    <name type="synonym">Mortierella renispora</name>
    <dbReference type="NCBI Taxonomy" id="64518"/>
    <lineage>
        <taxon>Eukaryota</taxon>
        <taxon>Fungi</taxon>
        <taxon>Fungi incertae sedis</taxon>
        <taxon>Mucoromycota</taxon>
        <taxon>Mortierellomycotina</taxon>
        <taxon>Mortierellomycetes</taxon>
        <taxon>Mortierellales</taxon>
        <taxon>Mortierellaceae</taxon>
        <taxon>Mortierella</taxon>
    </lineage>
</organism>
<dbReference type="InterPro" id="IPR050523">
    <property type="entry name" value="AKR_Detox_Biosynth"/>
</dbReference>
<dbReference type="Proteomes" id="UP000738359">
    <property type="component" value="Unassembled WGS sequence"/>
</dbReference>
<dbReference type="AlphaFoldDB" id="A0A9P6JDR4"/>
<dbReference type="PANTHER" id="PTHR43364">
    <property type="entry name" value="NADH-SPECIFIC METHYLGLYOXAL REDUCTASE-RELATED"/>
    <property type="match status" value="1"/>
</dbReference>
<dbReference type="InterPro" id="IPR023210">
    <property type="entry name" value="NADP_OxRdtase_dom"/>
</dbReference>
<protein>
    <recommendedName>
        <fullName evidence="2">NADP-dependent oxidoreductase domain-containing protein</fullName>
    </recommendedName>
</protein>
<dbReference type="OrthoDB" id="2310150at2759"/>
<dbReference type="EMBL" id="JAAAHY010000055">
    <property type="protein sequence ID" value="KAF9967823.1"/>
    <property type="molecule type" value="Genomic_DNA"/>
</dbReference>
<evidence type="ECO:0000313" key="3">
    <source>
        <dbReference type="EMBL" id="KAF9967823.1"/>
    </source>
</evidence>
<evidence type="ECO:0000313" key="4">
    <source>
        <dbReference type="Proteomes" id="UP000738359"/>
    </source>
</evidence>
<feature type="domain" description="NADP-dependent oxidoreductase" evidence="2">
    <location>
        <begin position="25"/>
        <end position="302"/>
    </location>
</feature>
<keyword evidence="1" id="KW-0560">Oxidoreductase</keyword>
<keyword evidence="4" id="KW-1185">Reference proteome</keyword>
<dbReference type="InterPro" id="IPR036812">
    <property type="entry name" value="NAD(P)_OxRdtase_dom_sf"/>
</dbReference>
<name>A0A9P6JDR4_MORAP</name>